<dbReference type="PIRSF" id="PIRSF018266">
    <property type="entry name" value="FecR"/>
    <property type="match status" value="1"/>
</dbReference>
<gene>
    <name evidence="2" type="ORF">BKK80_31420</name>
</gene>
<feature type="domain" description="FecR protein" evidence="1">
    <location>
        <begin position="139"/>
        <end position="236"/>
    </location>
</feature>
<dbReference type="Gene3D" id="2.60.120.1440">
    <property type="match status" value="1"/>
</dbReference>
<dbReference type="PANTHER" id="PTHR30273:SF2">
    <property type="entry name" value="PROTEIN FECR"/>
    <property type="match status" value="1"/>
</dbReference>
<dbReference type="InterPro" id="IPR006860">
    <property type="entry name" value="FecR"/>
</dbReference>
<sequence>MSADTAPKSAASWPAAPEPPIDEAVTLRATEWMVQLMAAAGDARSEAECEAQCRCWRAAHADHERAWQHLCAVGAALRGLPAPVAHAVLARPARRTGAPGGPGATGGRRGALALLLAGGAVAIGWQFERAGGWPGLRADYRAGVGQRRRIALVDGTVVDLNTDSAIALRYGPAERVVVLLAGEIAIATAPDPDRAGAARPFLVETGHGRLRALGTRFTVRLLPGHSEVGVQQGAVEIQPAGGGPTRTLQAGERTTFTRAGAAPPTPASPTDTAWTTGMLAVHDMRLERFLAELSRYRHGRLGCRADVADLRLSGIFPLADTEAVLETLPHLLPVTVHRFTRYWVDVRRRPD</sequence>
<name>A0ABN4TZE8_9BURK</name>
<accession>A0ABN4TZE8</accession>
<dbReference type="PANTHER" id="PTHR30273">
    <property type="entry name" value="PERIPLASMIC SIGNAL SENSOR AND SIGMA FACTOR ACTIVATOR FECR-RELATED"/>
    <property type="match status" value="1"/>
</dbReference>
<dbReference type="InterPro" id="IPR012373">
    <property type="entry name" value="Ferrdict_sens_TM"/>
</dbReference>
<evidence type="ECO:0000259" key="1">
    <source>
        <dbReference type="Pfam" id="PF04773"/>
    </source>
</evidence>
<keyword evidence="3" id="KW-1185">Reference proteome</keyword>
<proteinExistence type="predicted"/>
<protein>
    <recommendedName>
        <fullName evidence="1">FecR protein domain-containing protein</fullName>
    </recommendedName>
</protein>
<dbReference type="EMBL" id="CP017755">
    <property type="protein sequence ID" value="AOZ10144.1"/>
    <property type="molecule type" value="Genomic_DNA"/>
</dbReference>
<organism evidence="2 3">
    <name type="scientific">Cupriavidus malaysiensis</name>
    <dbReference type="NCBI Taxonomy" id="367825"/>
    <lineage>
        <taxon>Bacteria</taxon>
        <taxon>Pseudomonadati</taxon>
        <taxon>Pseudomonadota</taxon>
        <taxon>Betaproteobacteria</taxon>
        <taxon>Burkholderiales</taxon>
        <taxon>Burkholderiaceae</taxon>
        <taxon>Cupriavidus</taxon>
    </lineage>
</organism>
<dbReference type="Proteomes" id="UP000177515">
    <property type="component" value="Chromosome 2"/>
</dbReference>
<dbReference type="RefSeq" id="WP_071072668.1">
    <property type="nucleotide sequence ID" value="NZ_CP017755.1"/>
</dbReference>
<evidence type="ECO:0000313" key="2">
    <source>
        <dbReference type="EMBL" id="AOZ10144.1"/>
    </source>
</evidence>
<evidence type="ECO:0000313" key="3">
    <source>
        <dbReference type="Proteomes" id="UP000177515"/>
    </source>
</evidence>
<reference evidence="2 3" key="1">
    <citation type="submission" date="2016-10" db="EMBL/GenBank/DDBJ databases">
        <title>Complete genome sequences of three Cupriavidus strains isolated from various Malaysian environments.</title>
        <authorList>
            <person name="Abdullah A.A.-A."/>
            <person name="Shafie N.A.H."/>
            <person name="Lau N.S."/>
        </authorList>
    </citation>
    <scope>NUCLEOTIDE SEQUENCE [LARGE SCALE GENOMIC DNA]</scope>
    <source>
        <strain evidence="2 3">USMAA1020</strain>
    </source>
</reference>
<dbReference type="Pfam" id="PF04773">
    <property type="entry name" value="FecR"/>
    <property type="match status" value="1"/>
</dbReference>